<dbReference type="Proteomes" id="UP001589688">
    <property type="component" value="Unassembled WGS sequence"/>
</dbReference>
<reference evidence="4 5" key="1">
    <citation type="submission" date="2024-09" db="EMBL/GenBank/DDBJ databases">
        <authorList>
            <person name="Sun Q."/>
            <person name="Mori K."/>
        </authorList>
    </citation>
    <scope>NUCLEOTIDE SEQUENCE [LARGE SCALE GENOMIC DNA]</scope>
    <source>
        <strain evidence="4 5">ATCC 51272</strain>
    </source>
</reference>
<dbReference type="InterPro" id="IPR058667">
    <property type="entry name" value="DUF6242_C"/>
</dbReference>
<dbReference type="InterPro" id="IPR015943">
    <property type="entry name" value="WD40/YVTN_repeat-like_dom_sf"/>
</dbReference>
<evidence type="ECO:0000259" key="2">
    <source>
        <dbReference type="Pfam" id="PF19755"/>
    </source>
</evidence>
<organism evidence="4 5">
    <name type="scientific">Hallella seregens ATCC 51272</name>
    <dbReference type="NCBI Taxonomy" id="1336250"/>
    <lineage>
        <taxon>Bacteria</taxon>
        <taxon>Pseudomonadati</taxon>
        <taxon>Bacteroidota</taxon>
        <taxon>Bacteroidia</taxon>
        <taxon>Bacteroidales</taxon>
        <taxon>Prevotellaceae</taxon>
        <taxon>Hallella</taxon>
    </lineage>
</organism>
<evidence type="ECO:0000313" key="4">
    <source>
        <dbReference type="EMBL" id="MFB9898377.1"/>
    </source>
</evidence>
<gene>
    <name evidence="4" type="ORF">ACFFK8_11370</name>
</gene>
<dbReference type="RefSeq" id="WP_027953092.1">
    <property type="nucleotide sequence ID" value="NZ_JBHLZF010000002.1"/>
</dbReference>
<dbReference type="Gene3D" id="2.130.10.10">
    <property type="entry name" value="YVTN repeat-like/Quinoprotein amine dehydrogenase"/>
    <property type="match status" value="1"/>
</dbReference>
<feature type="chain" id="PRO_5047341354" evidence="1">
    <location>
        <begin position="20"/>
        <end position="457"/>
    </location>
</feature>
<dbReference type="Pfam" id="PF19755">
    <property type="entry name" value="DUF6242"/>
    <property type="match status" value="1"/>
</dbReference>
<protein>
    <submittedName>
        <fullName evidence="4">DUF6242 domain-containing protein</fullName>
    </submittedName>
</protein>
<feature type="signal peptide" evidence="1">
    <location>
        <begin position="1"/>
        <end position="19"/>
    </location>
</feature>
<dbReference type="InterPro" id="IPR046209">
    <property type="entry name" value="DUF6242_N"/>
</dbReference>
<evidence type="ECO:0000259" key="3">
    <source>
        <dbReference type="Pfam" id="PF25852"/>
    </source>
</evidence>
<comment type="caution">
    <text evidence="4">The sequence shown here is derived from an EMBL/GenBank/DDBJ whole genome shotgun (WGS) entry which is preliminary data.</text>
</comment>
<keyword evidence="1" id="KW-0732">Signal</keyword>
<proteinExistence type="predicted"/>
<dbReference type="Pfam" id="PF25852">
    <property type="entry name" value="DUF6242_C"/>
    <property type="match status" value="1"/>
</dbReference>
<dbReference type="PROSITE" id="PS51257">
    <property type="entry name" value="PROKAR_LIPOPROTEIN"/>
    <property type="match status" value="1"/>
</dbReference>
<keyword evidence="5" id="KW-1185">Reference proteome</keyword>
<dbReference type="EMBL" id="JBHLZF010000002">
    <property type="protein sequence ID" value="MFB9898377.1"/>
    <property type="molecule type" value="Genomic_DNA"/>
</dbReference>
<name>A0ABV5ZLY0_9BACT</name>
<evidence type="ECO:0000256" key="1">
    <source>
        <dbReference type="SAM" id="SignalP"/>
    </source>
</evidence>
<evidence type="ECO:0000313" key="5">
    <source>
        <dbReference type="Proteomes" id="UP001589688"/>
    </source>
</evidence>
<sequence>MIKKLLSWAMIASATVSMTSCLSNNNDEDITYYDDTAVTAFSLTTVKRHLHTTASDGVTDSIYTSNYSASTYTFYIDHQKQLIYNPDSLRYGTDASKVVCSITTKNSGTIVLNLRDKEGKDSLTYYASTDSLDFSSPLRVRVYSLRGTAWREYTVKLNVHQQTGQEMSWNRHAIDALDGVEGRKLIVSNKQTYIFGVKSGKTVVLKQTGTTYTQLTTTFSAAAYQSAIAKDGMLYVLDEGGKVMQSADGESWKQVSSNAELTQIIGASDVRLYALTAVGISSSADNGATWTTDSLDDETANLPTDNLNFVCKASKTNAHTNDLVIVGTRNGETKIWRKVEENASGSQNQPWAFYPADEYNRKKLPALANLQAIGYDGGILAIGGDFTSFYFSNDEGLTWVKTTAYALPASFVKSAAAFTMTADGGNYIHLSKNGENQIWSGRLARLSWATEQKAFTE</sequence>
<dbReference type="SUPFAM" id="SSF110296">
    <property type="entry name" value="Oligoxyloglucan reducing end-specific cellobiohydrolase"/>
    <property type="match status" value="1"/>
</dbReference>
<feature type="domain" description="DUF6242" evidence="2">
    <location>
        <begin position="41"/>
        <end position="157"/>
    </location>
</feature>
<feature type="domain" description="DUF6242" evidence="3">
    <location>
        <begin position="164"/>
        <end position="450"/>
    </location>
</feature>
<accession>A0ABV5ZLY0</accession>